<keyword evidence="3" id="KW-1185">Reference proteome</keyword>
<feature type="transmembrane region" description="Helical" evidence="1">
    <location>
        <begin position="93"/>
        <end position="116"/>
    </location>
</feature>
<dbReference type="InterPro" id="IPR002798">
    <property type="entry name" value="SpoIIM-like"/>
</dbReference>
<name>A0A9X7VVD6_9BACL</name>
<dbReference type="PIRSF" id="PIRSF038973">
    <property type="entry name" value="SpoIIM"/>
    <property type="match status" value="1"/>
</dbReference>
<feature type="transmembrane region" description="Helical" evidence="1">
    <location>
        <begin position="137"/>
        <end position="163"/>
    </location>
</feature>
<protein>
    <submittedName>
        <fullName evidence="2">Stage II sporulation protein M</fullName>
    </submittedName>
</protein>
<feature type="transmembrane region" description="Helical" evidence="1">
    <location>
        <begin position="32"/>
        <end position="52"/>
    </location>
</feature>
<dbReference type="EMBL" id="CP071182">
    <property type="protein sequence ID" value="QSO45791.1"/>
    <property type="molecule type" value="Genomic_DNA"/>
</dbReference>
<keyword evidence="1" id="KW-0812">Transmembrane</keyword>
<gene>
    <name evidence="2" type="ORF">JZ786_14695</name>
</gene>
<proteinExistence type="predicted"/>
<evidence type="ECO:0000313" key="3">
    <source>
        <dbReference type="Proteomes" id="UP000663505"/>
    </source>
</evidence>
<dbReference type="AlphaFoldDB" id="A0A9X7VVD6"/>
<sequence length="218" mass="23716">MDFATMPDLRKWAQPLYGRINVWKREALPTGVFLLGVMLCGLVFGGVVAGQLNPATTNVLSQTMSQFLVAVRDHHLVNPSITLWQRSISEVKLFALVWLSGVSLLGLPLVTLVLFFRTFSIGFSVAYSVLEFGWHGLLVASLVIFVHQILALGCLWFAGVTAVRLSSSVVHRAFSFNELPGVLIRYTGVMLLCTSGAFLAALYQAYVAPSILAAILGS</sequence>
<dbReference type="Pfam" id="PF01944">
    <property type="entry name" value="SpoIIM"/>
    <property type="match status" value="1"/>
</dbReference>
<dbReference type="Proteomes" id="UP000663505">
    <property type="component" value="Chromosome"/>
</dbReference>
<evidence type="ECO:0000313" key="2">
    <source>
        <dbReference type="EMBL" id="QSO45791.1"/>
    </source>
</evidence>
<keyword evidence="1" id="KW-1133">Transmembrane helix</keyword>
<dbReference type="InterPro" id="IPR014196">
    <property type="entry name" value="SpoIIM"/>
</dbReference>
<organism evidence="2 3">
    <name type="scientific">Alicyclobacillus mengziensis</name>
    <dbReference type="NCBI Taxonomy" id="2931921"/>
    <lineage>
        <taxon>Bacteria</taxon>
        <taxon>Bacillati</taxon>
        <taxon>Bacillota</taxon>
        <taxon>Bacilli</taxon>
        <taxon>Bacillales</taxon>
        <taxon>Alicyclobacillaceae</taxon>
        <taxon>Alicyclobacillus</taxon>
    </lineage>
</organism>
<keyword evidence="1" id="KW-0472">Membrane</keyword>
<reference evidence="2 3" key="1">
    <citation type="submission" date="2021-02" db="EMBL/GenBank/DDBJ databases">
        <title>Alicyclobacillus curvatus sp. nov. and Alicyclobacillus mengziensis sp. nov., two acidophilic bacteria isolated from acid mine drainage.</title>
        <authorList>
            <person name="Huang Y."/>
        </authorList>
    </citation>
    <scope>NUCLEOTIDE SEQUENCE [LARGE SCALE GENOMIC DNA]</scope>
    <source>
        <strain evidence="2 3">S30H14</strain>
    </source>
</reference>
<evidence type="ECO:0000256" key="1">
    <source>
        <dbReference type="SAM" id="Phobius"/>
    </source>
</evidence>
<dbReference type="RefSeq" id="WP_206655164.1">
    <property type="nucleotide sequence ID" value="NZ_CP071182.1"/>
</dbReference>
<feature type="transmembrane region" description="Helical" evidence="1">
    <location>
        <begin position="183"/>
        <end position="203"/>
    </location>
</feature>
<accession>A0A9X7VVD6</accession>
<dbReference type="KEGG" id="afx:JZ786_14695"/>